<name>A0A915HT80_ROMCU</name>
<organism evidence="1 2">
    <name type="scientific">Romanomermis culicivorax</name>
    <name type="common">Nematode worm</name>
    <dbReference type="NCBI Taxonomy" id="13658"/>
    <lineage>
        <taxon>Eukaryota</taxon>
        <taxon>Metazoa</taxon>
        <taxon>Ecdysozoa</taxon>
        <taxon>Nematoda</taxon>
        <taxon>Enoplea</taxon>
        <taxon>Dorylaimia</taxon>
        <taxon>Mermithida</taxon>
        <taxon>Mermithoidea</taxon>
        <taxon>Mermithidae</taxon>
        <taxon>Romanomermis</taxon>
    </lineage>
</organism>
<evidence type="ECO:0000313" key="2">
    <source>
        <dbReference type="WBParaSite" id="nRc.2.0.1.t04605-RA"/>
    </source>
</evidence>
<proteinExistence type="predicted"/>
<sequence>MCHSRNHPKLPIFNEFTCSTRAKRIAPYPCSTGTISPPGGTCCHRDRCRQQVCHRTAHH</sequence>
<dbReference type="WBParaSite" id="nRc.2.0.1.t04605-RA">
    <property type="protein sequence ID" value="nRc.2.0.1.t04605-RA"/>
    <property type="gene ID" value="nRc.2.0.1.g04605"/>
</dbReference>
<dbReference type="Proteomes" id="UP000887565">
    <property type="component" value="Unplaced"/>
</dbReference>
<accession>A0A915HT80</accession>
<evidence type="ECO:0000313" key="1">
    <source>
        <dbReference type="Proteomes" id="UP000887565"/>
    </source>
</evidence>
<dbReference type="AlphaFoldDB" id="A0A915HT80"/>
<protein>
    <submittedName>
        <fullName evidence="2">Uncharacterized protein</fullName>
    </submittedName>
</protein>
<reference evidence="2" key="1">
    <citation type="submission" date="2022-11" db="UniProtKB">
        <authorList>
            <consortium name="WormBaseParasite"/>
        </authorList>
    </citation>
    <scope>IDENTIFICATION</scope>
</reference>
<keyword evidence="1" id="KW-1185">Reference proteome</keyword>